<dbReference type="PANTHER" id="PTHR11113">
    <property type="entry name" value="N-ACETYLGLUCOSAMINE-6-PHOSPHATE DEACETYLASE"/>
    <property type="match status" value="1"/>
</dbReference>
<feature type="binding site" evidence="7">
    <location>
        <begin position="218"/>
        <end position="219"/>
    </location>
    <ligand>
        <name>substrate</name>
    </ligand>
</feature>
<sequence length="385" mass="40656">MTATGIYAPEILVDGRFVTDHIVLIEKDVVINILPKEQCPDGVPVISFDDGKLVPGFFDIQVNGGGGVLFNDDPSVAAIKAIGAAHRIFGTTMFLPTLISDDLEKIEQAIAAVDAAIDQGVPGVVGIHLEGPFLNAEKKGIHDARKFRRLDEAAIRLLSSLRKGRTLITLAPEMTDCASIAKLAATGVVIAAGHTNATYEQTLEAVKAGVSGFTHLYNAMSPFQSRAPGAVGGAFATTDTFASLIADGFHVHPASLSLAIRTKGVAKTILVTDAMPTVGSAQKEFWLGEERITATGGKCENASGVLAGSDLDMASAVRFIVNNTKYTLEDACAMASKSPASFMKVDHAVGDIKIGTKANFTLLDNNLMVSQTWIDGVIFKGQTRR</sequence>
<feature type="binding site" evidence="7">
    <location>
        <position position="226"/>
    </location>
    <ligand>
        <name>substrate</name>
    </ligand>
</feature>
<proteinExistence type="inferred from homology"/>
<feature type="binding site" evidence="7">
    <location>
        <position position="250"/>
    </location>
    <ligand>
        <name>substrate</name>
    </ligand>
</feature>
<keyword evidence="4 5" id="KW-0119">Carbohydrate metabolism</keyword>
<evidence type="ECO:0000313" key="11">
    <source>
        <dbReference type="Proteomes" id="UP000229730"/>
    </source>
</evidence>
<keyword evidence="11" id="KW-1185">Reference proteome</keyword>
<dbReference type="OrthoDB" id="9776488at2"/>
<dbReference type="FunCoup" id="A0A2G4YQS0">
    <property type="interactions" value="194"/>
</dbReference>
<dbReference type="PIRSF" id="PIRSF038994">
    <property type="entry name" value="NagA"/>
    <property type="match status" value="1"/>
</dbReference>
<dbReference type="InterPro" id="IPR003764">
    <property type="entry name" value="GlcNAc_6-P_deAcase"/>
</dbReference>
<evidence type="ECO:0000256" key="2">
    <source>
        <dbReference type="ARBA" id="ARBA00022723"/>
    </source>
</evidence>
<keyword evidence="2 8" id="KW-0479">Metal-binding</keyword>
<dbReference type="SUPFAM" id="SSF51338">
    <property type="entry name" value="Composite domain of metallo-dependent hydrolases"/>
    <property type="match status" value="1"/>
</dbReference>
<dbReference type="GO" id="GO:0008448">
    <property type="term" value="F:N-acetylglucosamine-6-phosphate deacetylase activity"/>
    <property type="evidence" value="ECO:0007669"/>
    <property type="project" value="InterPro"/>
</dbReference>
<dbReference type="GO" id="GO:0006046">
    <property type="term" value="P:N-acetylglucosamine catabolic process"/>
    <property type="evidence" value="ECO:0007669"/>
    <property type="project" value="TreeGrafter"/>
</dbReference>
<dbReference type="EMBL" id="PDEM01000023">
    <property type="protein sequence ID" value="PHZ84673.1"/>
    <property type="molecule type" value="Genomic_DNA"/>
</dbReference>
<comment type="similarity">
    <text evidence="1 5">Belongs to the metallo-dependent hydrolases superfamily. NagA family.</text>
</comment>
<dbReference type="Pfam" id="PF01979">
    <property type="entry name" value="Amidohydro_1"/>
    <property type="match status" value="1"/>
</dbReference>
<dbReference type="PANTHER" id="PTHR11113:SF14">
    <property type="entry name" value="N-ACETYLGLUCOSAMINE-6-PHOSPHATE DEACETYLASE"/>
    <property type="match status" value="1"/>
</dbReference>
<gene>
    <name evidence="10" type="primary">nagA</name>
    <name evidence="10" type="ORF">CRD36_10315</name>
</gene>
<evidence type="ECO:0000256" key="7">
    <source>
        <dbReference type="PIRSR" id="PIRSR038994-2"/>
    </source>
</evidence>
<dbReference type="InterPro" id="IPR011059">
    <property type="entry name" value="Metal-dep_hydrolase_composite"/>
</dbReference>
<reference evidence="10 11" key="1">
    <citation type="submission" date="2017-10" db="EMBL/GenBank/DDBJ databases">
        <title>Frigbacter circumglobatus gen. nov. sp. nov., isolated from sediment cultured in situ.</title>
        <authorList>
            <person name="Zhao Z."/>
        </authorList>
    </citation>
    <scope>NUCLEOTIDE SEQUENCE [LARGE SCALE GENOMIC DNA]</scope>
    <source>
        <strain evidence="10 11">ZYL</strain>
    </source>
</reference>
<evidence type="ECO:0000256" key="8">
    <source>
        <dbReference type="PIRSR" id="PIRSR038994-3"/>
    </source>
</evidence>
<dbReference type="NCBIfam" id="TIGR00221">
    <property type="entry name" value="nagA"/>
    <property type="match status" value="1"/>
</dbReference>
<feature type="binding site" evidence="7">
    <location>
        <begin position="306"/>
        <end position="308"/>
    </location>
    <ligand>
        <name>substrate</name>
    </ligand>
</feature>
<accession>A0A2G4YQS0</accession>
<feature type="active site" description="Proton donor/acceptor" evidence="6">
    <location>
        <position position="273"/>
    </location>
</feature>
<feature type="binding site" evidence="7">
    <location>
        <position position="141"/>
    </location>
    <ligand>
        <name>substrate</name>
    </ligand>
</feature>
<dbReference type="Proteomes" id="UP000229730">
    <property type="component" value="Unassembled WGS sequence"/>
</dbReference>
<dbReference type="InterPro" id="IPR006680">
    <property type="entry name" value="Amidohydro-rel"/>
</dbReference>
<evidence type="ECO:0000256" key="6">
    <source>
        <dbReference type="PIRSR" id="PIRSR038994-1"/>
    </source>
</evidence>
<feature type="binding site" evidence="8">
    <location>
        <position position="194"/>
    </location>
    <ligand>
        <name>Zn(2+)</name>
        <dbReference type="ChEBI" id="CHEBI:29105"/>
    </ligand>
</feature>
<feature type="domain" description="Amidohydrolase-related" evidence="9">
    <location>
        <begin position="53"/>
        <end position="382"/>
    </location>
</feature>
<evidence type="ECO:0000256" key="4">
    <source>
        <dbReference type="ARBA" id="ARBA00023277"/>
    </source>
</evidence>
<evidence type="ECO:0000313" key="10">
    <source>
        <dbReference type="EMBL" id="PHZ84673.1"/>
    </source>
</evidence>
<dbReference type="RefSeq" id="WP_099472893.1">
    <property type="nucleotide sequence ID" value="NZ_CP041025.1"/>
</dbReference>
<keyword evidence="3 5" id="KW-0378">Hydrolase</keyword>
<evidence type="ECO:0000259" key="9">
    <source>
        <dbReference type="Pfam" id="PF01979"/>
    </source>
</evidence>
<dbReference type="GO" id="GO:0046872">
    <property type="term" value="F:metal ion binding"/>
    <property type="evidence" value="ECO:0007669"/>
    <property type="project" value="UniProtKB-KW"/>
</dbReference>
<protein>
    <submittedName>
        <fullName evidence="10">N-acetylglucosamine-6-phosphate deacetylase</fullName>
    </submittedName>
</protein>
<dbReference type="InterPro" id="IPR032466">
    <property type="entry name" value="Metal_Hydrolase"/>
</dbReference>
<organism evidence="10 11">
    <name type="scientific">Paremcibacter congregatus</name>
    <dbReference type="NCBI Taxonomy" id="2043170"/>
    <lineage>
        <taxon>Bacteria</taxon>
        <taxon>Pseudomonadati</taxon>
        <taxon>Pseudomonadota</taxon>
        <taxon>Alphaproteobacteria</taxon>
        <taxon>Emcibacterales</taxon>
        <taxon>Emcibacteraceae</taxon>
        <taxon>Paremcibacter</taxon>
    </lineage>
</organism>
<evidence type="ECO:0000256" key="5">
    <source>
        <dbReference type="PIRNR" id="PIRNR038994"/>
    </source>
</evidence>
<comment type="cofactor">
    <cofactor evidence="8">
        <name>a divalent metal cation</name>
        <dbReference type="ChEBI" id="CHEBI:60240"/>
    </cofactor>
    <text evidence="8">Binds 1 divalent metal cation per subunit.</text>
</comment>
<feature type="binding site" evidence="8">
    <location>
        <position position="130"/>
    </location>
    <ligand>
        <name>Zn(2+)</name>
        <dbReference type="ChEBI" id="CHEBI:29105"/>
    </ligand>
</feature>
<dbReference type="CDD" id="cd00854">
    <property type="entry name" value="NagA"/>
    <property type="match status" value="1"/>
</dbReference>
<dbReference type="Gene3D" id="2.30.40.10">
    <property type="entry name" value="Urease, subunit C, domain 1"/>
    <property type="match status" value="1"/>
</dbReference>
<evidence type="ECO:0000256" key="3">
    <source>
        <dbReference type="ARBA" id="ARBA00022801"/>
    </source>
</evidence>
<feature type="binding site" evidence="8">
    <location>
        <position position="215"/>
    </location>
    <ligand>
        <name>Zn(2+)</name>
        <dbReference type="ChEBI" id="CHEBI:29105"/>
    </ligand>
</feature>
<evidence type="ECO:0000256" key="1">
    <source>
        <dbReference type="ARBA" id="ARBA00010716"/>
    </source>
</evidence>
<dbReference type="Gene3D" id="3.20.20.140">
    <property type="entry name" value="Metal-dependent hydrolases"/>
    <property type="match status" value="1"/>
</dbReference>
<dbReference type="InParanoid" id="A0A2G4YQS0"/>
<comment type="caution">
    <text evidence="10">The sequence shown here is derived from an EMBL/GenBank/DDBJ whole genome shotgun (WGS) entry which is preliminary data.</text>
</comment>
<dbReference type="SUPFAM" id="SSF51556">
    <property type="entry name" value="Metallo-dependent hydrolases"/>
    <property type="match status" value="1"/>
</dbReference>
<name>A0A2G4YQS0_9PROT</name>
<dbReference type="AlphaFoldDB" id="A0A2G4YQS0"/>